<keyword evidence="3" id="KW-0255">Endonuclease</keyword>
<keyword evidence="3" id="KW-0540">Nuclease</keyword>
<gene>
    <name evidence="3" type="ORF">EUA93_01320</name>
</gene>
<dbReference type="Proteomes" id="UP000294071">
    <property type="component" value="Unassembled WGS sequence"/>
</dbReference>
<keyword evidence="3" id="KW-0378">Hydrolase</keyword>
<keyword evidence="4" id="KW-1185">Reference proteome</keyword>
<evidence type="ECO:0000259" key="2">
    <source>
        <dbReference type="SMART" id="SM00507"/>
    </source>
</evidence>
<dbReference type="AlphaFoldDB" id="A0A4V1RKQ6"/>
<feature type="compositionally biased region" description="Low complexity" evidence="1">
    <location>
        <begin position="418"/>
        <end position="427"/>
    </location>
</feature>
<dbReference type="SMART" id="SM00507">
    <property type="entry name" value="HNHc"/>
    <property type="match status" value="1"/>
</dbReference>
<name>A0A4V1RKQ6_9ACTN</name>
<organism evidence="3 4">
    <name type="scientific">Nocardioides oleivorans</name>
    <dbReference type="NCBI Taxonomy" id="273676"/>
    <lineage>
        <taxon>Bacteria</taxon>
        <taxon>Bacillati</taxon>
        <taxon>Actinomycetota</taxon>
        <taxon>Actinomycetes</taxon>
        <taxon>Propionibacteriales</taxon>
        <taxon>Nocardioidaceae</taxon>
        <taxon>Nocardioides</taxon>
    </lineage>
</organism>
<dbReference type="Pfam" id="PF02720">
    <property type="entry name" value="DUF222"/>
    <property type="match status" value="1"/>
</dbReference>
<evidence type="ECO:0000256" key="1">
    <source>
        <dbReference type="SAM" id="MobiDB-lite"/>
    </source>
</evidence>
<dbReference type="GO" id="GO:0004519">
    <property type="term" value="F:endonuclease activity"/>
    <property type="evidence" value="ECO:0007669"/>
    <property type="project" value="UniProtKB-KW"/>
</dbReference>
<feature type="region of interest" description="Disordered" evidence="1">
    <location>
        <begin position="412"/>
        <end position="435"/>
    </location>
</feature>
<dbReference type="CDD" id="cd00085">
    <property type="entry name" value="HNHc"/>
    <property type="match status" value="1"/>
</dbReference>
<evidence type="ECO:0000313" key="3">
    <source>
        <dbReference type="EMBL" id="RYB93112.1"/>
    </source>
</evidence>
<evidence type="ECO:0000313" key="4">
    <source>
        <dbReference type="Proteomes" id="UP000294071"/>
    </source>
</evidence>
<dbReference type="InterPro" id="IPR003615">
    <property type="entry name" value="HNH_nuc"/>
</dbReference>
<sequence length="453" mass="48809">MPTSAPPPLAPAVAALRAELQAATGAIDAYDDAALVDAISELETLGRMVSAAQAALTSRLAELLAEQQAAAGARPEEIGRGIGNVVAAARRESPHRGRRHLGLARIVPTELPHTWAAWQGGRVDEWTATVIARETACLPLEHRRAVDEAVAEDPEALERLSPRQLLARLRSEAERLDPAACVARRRLAEGERRVTLRPAPDSMTWLTALLPVKDGVAVYATLTKEADISRAAGDSRTRGQVMADGLVAAVRERPAREHREYADETGGDPPTVPRQPVELGLVMSDAALFGGADDDAHLEGFGPIPAELAREIVCGALTDEEELSIRRLYASPTTGELMSMDSRRRTFRGSLARFIRLRDRTCRTPWCDAPVRHIDHVEDHAGGGTTSAANGAGLCEACNYAKTALRWRARAERDGSVTTTLPTGHTTSSRPPPVATITRRRLPPLVIDYILTG</sequence>
<dbReference type="InterPro" id="IPR003870">
    <property type="entry name" value="DUF222"/>
</dbReference>
<protein>
    <submittedName>
        <fullName evidence="3">HNH endonuclease</fullName>
    </submittedName>
</protein>
<dbReference type="RefSeq" id="WP_129398061.1">
    <property type="nucleotide sequence ID" value="NZ_SDWT01000001.1"/>
</dbReference>
<accession>A0A4V1RKQ6</accession>
<dbReference type="EMBL" id="SDWT01000001">
    <property type="protein sequence ID" value="RYB93112.1"/>
    <property type="molecule type" value="Genomic_DNA"/>
</dbReference>
<feature type="domain" description="HNH nuclease" evidence="2">
    <location>
        <begin position="350"/>
        <end position="400"/>
    </location>
</feature>
<comment type="caution">
    <text evidence="3">The sequence shown here is derived from an EMBL/GenBank/DDBJ whole genome shotgun (WGS) entry which is preliminary data.</text>
</comment>
<dbReference type="Gene3D" id="1.10.30.50">
    <property type="match status" value="1"/>
</dbReference>
<proteinExistence type="predicted"/>
<dbReference type="OrthoDB" id="5241234at2"/>
<reference evidence="3 4" key="1">
    <citation type="submission" date="2019-01" db="EMBL/GenBank/DDBJ databases">
        <title>Novel species of Nocardioides.</title>
        <authorList>
            <person name="Liu Q."/>
            <person name="Xin Y.-H."/>
        </authorList>
    </citation>
    <scope>NUCLEOTIDE SEQUENCE [LARGE SCALE GENOMIC DNA]</scope>
    <source>
        <strain evidence="3 4">CGMCC 4.6882</strain>
    </source>
</reference>